<dbReference type="EMBL" id="JARBHB010000001">
    <property type="protein sequence ID" value="KAJ8897776.1"/>
    <property type="molecule type" value="Genomic_DNA"/>
</dbReference>
<evidence type="ECO:0000256" key="1">
    <source>
        <dbReference type="SAM" id="MobiDB-lite"/>
    </source>
</evidence>
<organism evidence="2 3">
    <name type="scientific">Dryococelus australis</name>
    <dbReference type="NCBI Taxonomy" id="614101"/>
    <lineage>
        <taxon>Eukaryota</taxon>
        <taxon>Metazoa</taxon>
        <taxon>Ecdysozoa</taxon>
        <taxon>Arthropoda</taxon>
        <taxon>Hexapoda</taxon>
        <taxon>Insecta</taxon>
        <taxon>Pterygota</taxon>
        <taxon>Neoptera</taxon>
        <taxon>Polyneoptera</taxon>
        <taxon>Phasmatodea</taxon>
        <taxon>Verophasmatodea</taxon>
        <taxon>Anareolatae</taxon>
        <taxon>Phasmatidae</taxon>
        <taxon>Eurycanthinae</taxon>
        <taxon>Dryococelus</taxon>
    </lineage>
</organism>
<comment type="caution">
    <text evidence="2">The sequence shown here is derived from an EMBL/GenBank/DDBJ whole genome shotgun (WGS) entry which is preliminary data.</text>
</comment>
<gene>
    <name evidence="2" type="ORF">PR048_003126</name>
</gene>
<evidence type="ECO:0000313" key="3">
    <source>
        <dbReference type="Proteomes" id="UP001159363"/>
    </source>
</evidence>
<name>A0ABQ9IM91_9NEOP</name>
<proteinExistence type="predicted"/>
<feature type="region of interest" description="Disordered" evidence="1">
    <location>
        <begin position="82"/>
        <end position="109"/>
    </location>
</feature>
<feature type="compositionally biased region" description="Basic and acidic residues" evidence="1">
    <location>
        <begin position="85"/>
        <end position="100"/>
    </location>
</feature>
<keyword evidence="3" id="KW-1185">Reference proteome</keyword>
<sequence length="669" mass="72884">MYTTTTRPRSASHLDMVLVDTGVSSAARTYLWMTDSNACGDLPHPRPAAHQPTAPREVGYCGRNGKESAMAFVEVSSHHSPGVISEKHVKQESGWPDRDSNPGPLECDSSESFTSHLACSPPTNAKLVQFPAGSSDFRMWESRRTMSLVDGFSRGSPVSHTRSFQRCCILVSITLIGYQDFAVKSRPKLFTHIAPTYLAHGICTSKLKAHETLFWVYGVEALSHHYDSCFPTGSTRQRDFSAYSLLGATVAERLACSPPTKAIRVQSTAGSIAGFRVWESCRTMPLFGGFSRGSPVSPALSSRRCSIRASIPLIGSQDLDERAAQISSLIPLLTTLPPPLIIPCWPSIYLNSDTALSCAVPHRALRTARAVESVASRLERLVVVLILFPSHPCSTCPFRYPMHPDSTACSRPPSHKLARILPLVRGVILAVGTANRLFGAPTRSCTDNHRCTAAFLASLHCLRFAHASYYTRNGTRGQVKRHDGNTASLACRSDETLELRLTLVGGLSRGSPVSPTLSFRHRSILTSITLIGSQDLNVKSCPNLFTHSFAICVKKRQFGLCRVVLSVPPPHTPPRDLDTTHGWFVLWTLCRGGGGAASRPGQEMRNMICDWRAGAMPSQHRPLPITSALKAPAPAITRPARLWANSRLARKHLANPITARCGATAEAED</sequence>
<accession>A0ABQ9IM91</accession>
<evidence type="ECO:0000313" key="2">
    <source>
        <dbReference type="EMBL" id="KAJ8897776.1"/>
    </source>
</evidence>
<dbReference type="Proteomes" id="UP001159363">
    <property type="component" value="Chromosome 1"/>
</dbReference>
<protein>
    <submittedName>
        <fullName evidence="2">Uncharacterized protein</fullName>
    </submittedName>
</protein>
<reference evidence="2 3" key="1">
    <citation type="submission" date="2023-02" db="EMBL/GenBank/DDBJ databases">
        <title>LHISI_Scaffold_Assembly.</title>
        <authorList>
            <person name="Stuart O.P."/>
            <person name="Cleave R."/>
            <person name="Magrath M.J.L."/>
            <person name="Mikheyev A.S."/>
        </authorList>
    </citation>
    <scope>NUCLEOTIDE SEQUENCE [LARGE SCALE GENOMIC DNA]</scope>
    <source>
        <strain evidence="2">Daus_M_001</strain>
        <tissue evidence="2">Leg muscle</tissue>
    </source>
</reference>